<dbReference type="Proteomes" id="UP000240381">
    <property type="component" value="Unassembled WGS sequence"/>
</dbReference>
<dbReference type="EMBL" id="NEXM01000032">
    <property type="protein sequence ID" value="PSN98432.1"/>
    <property type="molecule type" value="Genomic_DNA"/>
</dbReference>
<evidence type="ECO:0000313" key="2">
    <source>
        <dbReference type="Proteomes" id="UP000240381"/>
    </source>
</evidence>
<organism evidence="1 2">
    <name type="scientific">Candidatus Marsarchaeota G2 archaeon ECH_B_SAG-F08</name>
    <dbReference type="NCBI Taxonomy" id="1978165"/>
    <lineage>
        <taxon>Archaea</taxon>
        <taxon>Candidatus Marsarchaeota</taxon>
        <taxon>Candidatus Marsarchaeota group 2</taxon>
    </lineage>
</organism>
<accession>A0A2R6BIG3</accession>
<protein>
    <submittedName>
        <fullName evidence="1">Uncharacterized protein</fullName>
    </submittedName>
</protein>
<proteinExistence type="predicted"/>
<comment type="caution">
    <text evidence="1">The sequence shown here is derived from an EMBL/GenBank/DDBJ whole genome shotgun (WGS) entry which is preliminary data.</text>
</comment>
<sequence length="71" mass="8162">MRLKRLKVFSSKNSAKNYRIKRVFVNFGFRKVGEFWRFKKPPSDFVAPFSFGCKANRALCAHSAGGKCRVS</sequence>
<evidence type="ECO:0000313" key="1">
    <source>
        <dbReference type="EMBL" id="PSN98432.1"/>
    </source>
</evidence>
<dbReference type="AlphaFoldDB" id="A0A2R6BIG3"/>
<reference evidence="1 2" key="1">
    <citation type="submission" date="2017-04" db="EMBL/GenBank/DDBJ databases">
        <title>Novel microbial lineages endemic to geothermal iron-oxide mats fill important gaps in the evolutionary history of Archaea.</title>
        <authorList>
            <person name="Jay Z.J."/>
            <person name="Beam J.P."/>
            <person name="Dlakic M."/>
            <person name="Rusch D.B."/>
            <person name="Kozubal M.A."/>
            <person name="Inskeep W.P."/>
        </authorList>
    </citation>
    <scope>NUCLEOTIDE SEQUENCE [LARGE SCALE GENOMIC DNA]</scope>
    <source>
        <strain evidence="1">ECH_B_SAG-F08</strain>
    </source>
</reference>
<gene>
    <name evidence="1" type="ORF">B9Q11_02250</name>
</gene>
<name>A0A2R6BIG3_9ARCH</name>